<organism evidence="1 2">
    <name type="scientific">Advenella faeciporci</name>
    <dbReference type="NCBI Taxonomy" id="797535"/>
    <lineage>
        <taxon>Bacteria</taxon>
        <taxon>Pseudomonadati</taxon>
        <taxon>Pseudomonadota</taxon>
        <taxon>Betaproteobacteria</taxon>
        <taxon>Burkholderiales</taxon>
        <taxon>Alcaligenaceae</taxon>
    </lineage>
</organism>
<accession>A0A918MXS3</accession>
<evidence type="ECO:0000313" key="1">
    <source>
        <dbReference type="EMBL" id="GGW83336.1"/>
    </source>
</evidence>
<dbReference type="RefSeq" id="WP_189384513.1">
    <property type="nucleotide sequence ID" value="NZ_BAABFY010000054.1"/>
</dbReference>
<dbReference type="AlphaFoldDB" id="A0A918MXS3"/>
<dbReference type="Proteomes" id="UP000608345">
    <property type="component" value="Unassembled WGS sequence"/>
</dbReference>
<protein>
    <submittedName>
        <fullName evidence="1">Uncharacterized protein</fullName>
    </submittedName>
</protein>
<proteinExistence type="predicted"/>
<sequence>METAYLYRNFDDRVHKDNPFYINLALPCQKEANPAFYSRSGWLSEKGLKEGLPQIFKHYNPHSALQYDLLILRHCAKGSYVISQVKDGCNNKNVASFNDDYLIRARSAFKEHVTQSAQETLSHL</sequence>
<keyword evidence="2" id="KW-1185">Reference proteome</keyword>
<reference evidence="1" key="2">
    <citation type="submission" date="2020-09" db="EMBL/GenBank/DDBJ databases">
        <authorList>
            <person name="Sun Q."/>
            <person name="Kim S."/>
        </authorList>
    </citation>
    <scope>NUCLEOTIDE SEQUENCE</scope>
    <source>
        <strain evidence="1">KCTC 23732</strain>
    </source>
</reference>
<name>A0A918MXS3_9BURK</name>
<comment type="caution">
    <text evidence="1">The sequence shown here is derived from an EMBL/GenBank/DDBJ whole genome shotgun (WGS) entry which is preliminary data.</text>
</comment>
<gene>
    <name evidence="1" type="ORF">GCM10011450_11600</name>
</gene>
<evidence type="ECO:0000313" key="2">
    <source>
        <dbReference type="Proteomes" id="UP000608345"/>
    </source>
</evidence>
<reference evidence="1" key="1">
    <citation type="journal article" date="2014" name="Int. J. Syst. Evol. Microbiol.">
        <title>Complete genome sequence of Corynebacterium casei LMG S-19264T (=DSM 44701T), isolated from a smear-ripened cheese.</title>
        <authorList>
            <consortium name="US DOE Joint Genome Institute (JGI-PGF)"/>
            <person name="Walter F."/>
            <person name="Albersmeier A."/>
            <person name="Kalinowski J."/>
            <person name="Ruckert C."/>
        </authorList>
    </citation>
    <scope>NUCLEOTIDE SEQUENCE</scope>
    <source>
        <strain evidence="1">KCTC 23732</strain>
    </source>
</reference>
<dbReference type="EMBL" id="BMYS01000006">
    <property type="protein sequence ID" value="GGW83336.1"/>
    <property type="molecule type" value="Genomic_DNA"/>
</dbReference>